<proteinExistence type="predicted"/>
<accession>A0A0D0DP52</accession>
<dbReference type="HOGENOM" id="CLU_160152_0_0_1"/>
<dbReference type="EMBL" id="KN825980">
    <property type="protein sequence ID" value="KIK80595.1"/>
    <property type="molecule type" value="Genomic_DNA"/>
</dbReference>
<keyword evidence="2" id="KW-1185">Reference proteome</keyword>
<dbReference type="AlphaFoldDB" id="A0A0D0DP52"/>
<evidence type="ECO:0000313" key="2">
    <source>
        <dbReference type="Proteomes" id="UP000054538"/>
    </source>
</evidence>
<name>A0A0D0DP52_9AGAM</name>
<dbReference type="Proteomes" id="UP000054538">
    <property type="component" value="Unassembled WGS sequence"/>
</dbReference>
<reference evidence="2" key="2">
    <citation type="submission" date="2015-01" db="EMBL/GenBank/DDBJ databases">
        <title>Evolutionary Origins and Diversification of the Mycorrhizal Mutualists.</title>
        <authorList>
            <consortium name="DOE Joint Genome Institute"/>
            <consortium name="Mycorrhizal Genomics Consortium"/>
            <person name="Kohler A."/>
            <person name="Kuo A."/>
            <person name="Nagy L.G."/>
            <person name="Floudas D."/>
            <person name="Copeland A."/>
            <person name="Barry K.W."/>
            <person name="Cichocki N."/>
            <person name="Veneault-Fourrey C."/>
            <person name="LaButti K."/>
            <person name="Lindquist E.A."/>
            <person name="Lipzen A."/>
            <person name="Lundell T."/>
            <person name="Morin E."/>
            <person name="Murat C."/>
            <person name="Riley R."/>
            <person name="Ohm R."/>
            <person name="Sun H."/>
            <person name="Tunlid A."/>
            <person name="Henrissat B."/>
            <person name="Grigoriev I.V."/>
            <person name="Hibbett D.S."/>
            <person name="Martin F."/>
        </authorList>
    </citation>
    <scope>NUCLEOTIDE SEQUENCE [LARGE SCALE GENOMIC DNA]</scope>
    <source>
        <strain evidence="2">Ve08.2h10</strain>
    </source>
</reference>
<sequence length="129" mass="14834">MNQLCTLCSLGVSLNTAHCHGIIITQIKHHIPHIFTEILGADKSTFHCSNLWVWDFLFHNMRWSMHKSTQVAQKLPQNVEEVCQKQFLRLALTIHDYVIHSPSFYINIDQRNVVYQPPSSSTYDGIGAK</sequence>
<reference evidence="1 2" key="1">
    <citation type="submission" date="2014-04" db="EMBL/GenBank/DDBJ databases">
        <authorList>
            <consortium name="DOE Joint Genome Institute"/>
            <person name="Kuo A."/>
            <person name="Kohler A."/>
            <person name="Jargeat P."/>
            <person name="Nagy L.G."/>
            <person name="Floudas D."/>
            <person name="Copeland A."/>
            <person name="Barry K.W."/>
            <person name="Cichocki N."/>
            <person name="Veneault-Fourrey C."/>
            <person name="LaButti K."/>
            <person name="Lindquist E.A."/>
            <person name="Lipzen A."/>
            <person name="Lundell T."/>
            <person name="Morin E."/>
            <person name="Murat C."/>
            <person name="Sun H."/>
            <person name="Tunlid A."/>
            <person name="Henrissat B."/>
            <person name="Grigoriev I.V."/>
            <person name="Hibbett D.S."/>
            <person name="Martin F."/>
            <person name="Nordberg H.P."/>
            <person name="Cantor M.N."/>
            <person name="Hua S.X."/>
        </authorList>
    </citation>
    <scope>NUCLEOTIDE SEQUENCE [LARGE SCALE GENOMIC DNA]</scope>
    <source>
        <strain evidence="1 2">Ve08.2h10</strain>
    </source>
</reference>
<protein>
    <submittedName>
        <fullName evidence="1">Uncharacterized protein</fullName>
    </submittedName>
</protein>
<gene>
    <name evidence="1" type="ORF">PAXRUDRAFT_158252</name>
</gene>
<dbReference type="InParanoid" id="A0A0D0DP52"/>
<evidence type="ECO:0000313" key="1">
    <source>
        <dbReference type="EMBL" id="KIK80595.1"/>
    </source>
</evidence>
<organism evidence="1 2">
    <name type="scientific">Paxillus rubicundulus Ve08.2h10</name>
    <dbReference type="NCBI Taxonomy" id="930991"/>
    <lineage>
        <taxon>Eukaryota</taxon>
        <taxon>Fungi</taxon>
        <taxon>Dikarya</taxon>
        <taxon>Basidiomycota</taxon>
        <taxon>Agaricomycotina</taxon>
        <taxon>Agaricomycetes</taxon>
        <taxon>Agaricomycetidae</taxon>
        <taxon>Boletales</taxon>
        <taxon>Paxilineae</taxon>
        <taxon>Paxillaceae</taxon>
        <taxon>Paxillus</taxon>
    </lineage>
</organism>